<proteinExistence type="inferred from homology"/>
<comment type="subcellular location">
    <subcellularLocation>
        <location evidence="1">Membrane</location>
        <topology evidence="1">Multi-pass membrane protein</topology>
    </subcellularLocation>
</comment>
<accession>A0AA40HJ02</accession>
<protein>
    <recommendedName>
        <fullName evidence="9">Transmembrane 4 L6 family member 5</fullName>
    </recommendedName>
</protein>
<evidence type="ECO:0000256" key="6">
    <source>
        <dbReference type="SAM" id="SignalP"/>
    </source>
</evidence>
<sequence length="115" mass="12460">MLRSVFCSALGLLGAIYCLSVSGSGLRNGPRCSKDGIWKDYFKETAGSYLLNRTQWEVVCEEPPHVVTWHVTLFSLLVAASCLEVVLCGVQVVNAAIGVLCGDCRKKVGPRAQEL</sequence>
<comment type="similarity">
    <text evidence="2">Belongs to the L6 tetraspanin family.</text>
</comment>
<gene>
    <name evidence="7" type="ORF">QTO34_009523</name>
</gene>
<evidence type="ECO:0000256" key="2">
    <source>
        <dbReference type="ARBA" id="ARBA00006193"/>
    </source>
</evidence>
<reference evidence="7" key="1">
    <citation type="submission" date="2023-06" db="EMBL/GenBank/DDBJ databases">
        <title>Reference genome for the Northern bat (Eptesicus nilssonii), a most northern bat species.</title>
        <authorList>
            <person name="Laine V.N."/>
            <person name="Pulliainen A.T."/>
            <person name="Lilley T.M."/>
        </authorList>
    </citation>
    <scope>NUCLEOTIDE SEQUENCE</scope>
    <source>
        <strain evidence="7">BLF_Eptnil</strain>
        <tissue evidence="7">Kidney</tissue>
    </source>
</reference>
<evidence type="ECO:0000256" key="3">
    <source>
        <dbReference type="ARBA" id="ARBA00022692"/>
    </source>
</evidence>
<evidence type="ECO:0000313" key="7">
    <source>
        <dbReference type="EMBL" id="KAK1331566.1"/>
    </source>
</evidence>
<dbReference type="EMBL" id="JAULJE010000020">
    <property type="protein sequence ID" value="KAK1331566.1"/>
    <property type="molecule type" value="Genomic_DNA"/>
</dbReference>
<dbReference type="AlphaFoldDB" id="A0AA40HJ02"/>
<keyword evidence="4" id="KW-1133">Transmembrane helix</keyword>
<evidence type="ECO:0000256" key="1">
    <source>
        <dbReference type="ARBA" id="ARBA00004141"/>
    </source>
</evidence>
<dbReference type="PANTHER" id="PTHR14198">
    <property type="entry name" value="TRANSMEMBRANE 4 L6 FAMILY MEMBER 1-RELATED"/>
    <property type="match status" value="1"/>
</dbReference>
<feature type="chain" id="PRO_5041395946" description="Transmembrane 4 L6 family member 5" evidence="6">
    <location>
        <begin position="24"/>
        <end position="115"/>
    </location>
</feature>
<evidence type="ECO:0008006" key="9">
    <source>
        <dbReference type="Google" id="ProtNLM"/>
    </source>
</evidence>
<dbReference type="InterPro" id="IPR008661">
    <property type="entry name" value="L6_membrane"/>
</dbReference>
<evidence type="ECO:0000256" key="5">
    <source>
        <dbReference type="ARBA" id="ARBA00023136"/>
    </source>
</evidence>
<dbReference type="PANTHER" id="PTHR14198:SF4">
    <property type="entry name" value="TRANSMEMBRANE 4 L6 FAMILY MEMBER 5"/>
    <property type="match status" value="1"/>
</dbReference>
<dbReference type="Proteomes" id="UP001177744">
    <property type="component" value="Unassembled WGS sequence"/>
</dbReference>
<dbReference type="Pfam" id="PF05805">
    <property type="entry name" value="L6_membrane"/>
    <property type="match status" value="1"/>
</dbReference>
<dbReference type="GO" id="GO:0016020">
    <property type="term" value="C:membrane"/>
    <property type="evidence" value="ECO:0007669"/>
    <property type="project" value="UniProtKB-SubCell"/>
</dbReference>
<keyword evidence="6" id="KW-0732">Signal</keyword>
<keyword evidence="3" id="KW-0812">Transmembrane</keyword>
<keyword evidence="8" id="KW-1185">Reference proteome</keyword>
<feature type="signal peptide" evidence="6">
    <location>
        <begin position="1"/>
        <end position="23"/>
    </location>
</feature>
<name>A0AA40HJ02_CNENI</name>
<keyword evidence="5" id="KW-0472">Membrane</keyword>
<evidence type="ECO:0000256" key="4">
    <source>
        <dbReference type="ARBA" id="ARBA00022989"/>
    </source>
</evidence>
<comment type="caution">
    <text evidence="7">The sequence shown here is derived from an EMBL/GenBank/DDBJ whole genome shotgun (WGS) entry which is preliminary data.</text>
</comment>
<evidence type="ECO:0000313" key="8">
    <source>
        <dbReference type="Proteomes" id="UP001177744"/>
    </source>
</evidence>
<organism evidence="7 8">
    <name type="scientific">Cnephaeus nilssonii</name>
    <name type="common">Northern bat</name>
    <name type="synonym">Eptesicus nilssonii</name>
    <dbReference type="NCBI Taxonomy" id="3371016"/>
    <lineage>
        <taxon>Eukaryota</taxon>
        <taxon>Metazoa</taxon>
        <taxon>Chordata</taxon>
        <taxon>Craniata</taxon>
        <taxon>Vertebrata</taxon>
        <taxon>Euteleostomi</taxon>
        <taxon>Mammalia</taxon>
        <taxon>Eutheria</taxon>
        <taxon>Laurasiatheria</taxon>
        <taxon>Chiroptera</taxon>
        <taxon>Yangochiroptera</taxon>
        <taxon>Vespertilionidae</taxon>
        <taxon>Cnephaeus</taxon>
    </lineage>
</organism>